<sequence length="254" mass="27008">MNFPSADLSGKTALVTGGSKGIGFGMACALAHAGADIVIVSRNLAEGEKAAQEIRNMGRKAMAISCDVTIPAAVNAMVEKALATFGKIDILLNNAGMNIRKPVVEVTEEDWDKVLDTNLKGIFLVAQRVGKEMIKQQSGKVINVASILGVIGLPWLASYAASKGGIVQLTKVLALEWAQYNINVNCIAPAYIRTPMTEGWLSDQVRLQSILSNTPLGRLGTVEDLAGPVVFLASDWSNYITGHTLLVDGGWTAR</sequence>
<feature type="domain" description="Ketoreductase" evidence="3">
    <location>
        <begin position="11"/>
        <end position="180"/>
    </location>
</feature>
<dbReference type="PANTHER" id="PTHR42760:SF5">
    <property type="entry name" value="2-DEHYDRO-3-DEOXY-D-GLUCONATE 5-DEHYDROGENASE"/>
    <property type="match status" value="1"/>
</dbReference>
<dbReference type="OrthoDB" id="9803333at2"/>
<organism evidence="4 5">
    <name type="scientific">Thermosinus carboxydivorans Nor1</name>
    <dbReference type="NCBI Taxonomy" id="401526"/>
    <lineage>
        <taxon>Bacteria</taxon>
        <taxon>Bacillati</taxon>
        <taxon>Bacillota</taxon>
        <taxon>Negativicutes</taxon>
        <taxon>Selenomonadales</taxon>
        <taxon>Sporomusaceae</taxon>
        <taxon>Thermosinus</taxon>
    </lineage>
</organism>
<dbReference type="PRINTS" id="PR00081">
    <property type="entry name" value="GDHRDH"/>
</dbReference>
<accession>A1HSG6</accession>
<dbReference type="PRINTS" id="PR00080">
    <property type="entry name" value="SDRFAMILY"/>
</dbReference>
<dbReference type="Proteomes" id="UP000005139">
    <property type="component" value="Unassembled WGS sequence"/>
</dbReference>
<dbReference type="InterPro" id="IPR020904">
    <property type="entry name" value="Sc_DH/Rdtase_CS"/>
</dbReference>
<dbReference type="Pfam" id="PF13561">
    <property type="entry name" value="adh_short_C2"/>
    <property type="match status" value="1"/>
</dbReference>
<dbReference type="SMART" id="SM00822">
    <property type="entry name" value="PKS_KR"/>
    <property type="match status" value="1"/>
</dbReference>
<evidence type="ECO:0000256" key="1">
    <source>
        <dbReference type="ARBA" id="ARBA00006484"/>
    </source>
</evidence>
<keyword evidence="2" id="KW-0560">Oxidoreductase</keyword>
<proteinExistence type="inferred from homology"/>
<dbReference type="InterPro" id="IPR057326">
    <property type="entry name" value="KR_dom"/>
</dbReference>
<dbReference type="FunFam" id="3.40.50.720:FF:000240">
    <property type="entry name" value="SDR family oxidoreductase"/>
    <property type="match status" value="1"/>
</dbReference>
<evidence type="ECO:0000259" key="3">
    <source>
        <dbReference type="SMART" id="SM00822"/>
    </source>
</evidence>
<dbReference type="PANTHER" id="PTHR42760">
    <property type="entry name" value="SHORT-CHAIN DEHYDROGENASES/REDUCTASES FAMILY MEMBER"/>
    <property type="match status" value="1"/>
</dbReference>
<dbReference type="NCBIfam" id="NF009466">
    <property type="entry name" value="PRK12826.1-2"/>
    <property type="match status" value="1"/>
</dbReference>
<gene>
    <name evidence="4" type="ORF">TcarDRAFT_0725</name>
</gene>
<dbReference type="eggNOG" id="COG1028">
    <property type="taxonomic scope" value="Bacteria"/>
</dbReference>
<dbReference type="InterPro" id="IPR002347">
    <property type="entry name" value="SDR_fam"/>
</dbReference>
<comment type="caution">
    <text evidence="4">The sequence shown here is derived from an EMBL/GenBank/DDBJ whole genome shotgun (WGS) entry which is preliminary data.</text>
</comment>
<dbReference type="Gene3D" id="3.40.50.720">
    <property type="entry name" value="NAD(P)-binding Rossmann-like Domain"/>
    <property type="match status" value="1"/>
</dbReference>
<reference evidence="4 5" key="2">
    <citation type="submission" date="2007-01" db="EMBL/GenBank/DDBJ databases">
        <title>Sequencing of the draft genome and assembly of Thermosinus carboxydivorans Nor1.</title>
        <authorList>
            <consortium name="US DOE Joint Genome Institute (JGI-PGF)"/>
            <person name="Copeland A."/>
            <person name="Lucas S."/>
            <person name="Lapidus A."/>
            <person name="Barry K."/>
            <person name="Glavina del Rio T."/>
            <person name="Dalin E."/>
            <person name="Tice H."/>
            <person name="Bruce D."/>
            <person name="Pitluck S."/>
            <person name="Richardson P."/>
        </authorList>
    </citation>
    <scope>NUCLEOTIDE SEQUENCE [LARGE SCALE GENOMIC DNA]</scope>
    <source>
        <strain evidence="4 5">Nor1</strain>
    </source>
</reference>
<name>A1HSG6_9FIRM</name>
<dbReference type="InterPro" id="IPR036291">
    <property type="entry name" value="NAD(P)-bd_dom_sf"/>
</dbReference>
<keyword evidence="5" id="KW-1185">Reference proteome</keyword>
<protein>
    <submittedName>
        <fullName evidence="4">Short-chain dehydrogenase/reductase SDR</fullName>
    </submittedName>
</protein>
<dbReference type="NCBIfam" id="NF005559">
    <property type="entry name" value="PRK07231.1"/>
    <property type="match status" value="1"/>
</dbReference>
<dbReference type="GO" id="GO:0005975">
    <property type="term" value="P:carbohydrate metabolic process"/>
    <property type="evidence" value="ECO:0007669"/>
    <property type="project" value="UniProtKB-ARBA"/>
</dbReference>
<evidence type="ECO:0000313" key="4">
    <source>
        <dbReference type="EMBL" id="EAX47030.1"/>
    </source>
</evidence>
<dbReference type="AlphaFoldDB" id="A1HSG6"/>
<dbReference type="GO" id="GO:0016616">
    <property type="term" value="F:oxidoreductase activity, acting on the CH-OH group of donors, NAD or NADP as acceptor"/>
    <property type="evidence" value="ECO:0007669"/>
    <property type="project" value="UniProtKB-ARBA"/>
</dbReference>
<dbReference type="RefSeq" id="WP_007289971.1">
    <property type="nucleotide sequence ID" value="NZ_AAWL01000016.1"/>
</dbReference>
<evidence type="ECO:0000313" key="5">
    <source>
        <dbReference type="Proteomes" id="UP000005139"/>
    </source>
</evidence>
<comment type="similarity">
    <text evidence="1">Belongs to the short-chain dehydrogenases/reductases (SDR) family.</text>
</comment>
<dbReference type="EMBL" id="AAWL01000016">
    <property type="protein sequence ID" value="EAX47030.1"/>
    <property type="molecule type" value="Genomic_DNA"/>
</dbReference>
<reference evidence="4 5" key="1">
    <citation type="submission" date="2007-01" db="EMBL/GenBank/DDBJ databases">
        <title>Annotation of the draft genome assembly of Thermosinus carboxydivorans Nor1.</title>
        <authorList>
            <consortium name="US DOE Joint Genome Institute (JGI-ORNL)"/>
            <person name="Larimer F."/>
            <person name="Land M."/>
            <person name="Hauser L."/>
        </authorList>
    </citation>
    <scope>NUCLEOTIDE SEQUENCE [LARGE SCALE GENOMIC DNA]</scope>
    <source>
        <strain evidence="4 5">Nor1</strain>
    </source>
</reference>
<dbReference type="SUPFAM" id="SSF51735">
    <property type="entry name" value="NAD(P)-binding Rossmann-fold domains"/>
    <property type="match status" value="1"/>
</dbReference>
<evidence type="ECO:0000256" key="2">
    <source>
        <dbReference type="ARBA" id="ARBA00023002"/>
    </source>
</evidence>
<dbReference type="PROSITE" id="PS00061">
    <property type="entry name" value="ADH_SHORT"/>
    <property type="match status" value="1"/>
</dbReference>